<gene>
    <name evidence="9" type="ORF">ONB1V03_LOCUS8161</name>
</gene>
<evidence type="ECO:0000256" key="3">
    <source>
        <dbReference type="ARBA" id="ARBA00022490"/>
    </source>
</evidence>
<reference evidence="9" key="1">
    <citation type="submission" date="2020-11" db="EMBL/GenBank/DDBJ databases">
        <authorList>
            <person name="Tran Van P."/>
        </authorList>
    </citation>
    <scope>NUCLEOTIDE SEQUENCE</scope>
</reference>
<dbReference type="SUPFAM" id="SSF48452">
    <property type="entry name" value="TPR-like"/>
    <property type="match status" value="1"/>
</dbReference>
<evidence type="ECO:0000256" key="1">
    <source>
        <dbReference type="ARBA" id="ARBA00004245"/>
    </source>
</evidence>
<sequence>MKSSERFNRFYANHFKDTQELRLRDSVLSRQSLWKYQTSGLTSRLTTIAFAFPLVKAWGSRNPKDEERKVLEETDRLFDDNQFDKLYEILRSQPSWYDNCDVLWRVARCEFHLSKRQPEKSKEAVALLEEAHRHVIKALELCHECGPAHKWAAILLNAVSTLKGSREKVEQVLNVRIHMEKAIKYSPNDPTAHYLLGEWHYSVNQVSWVERKLAGVIYGSLPEANLEIGLQILERAEEIEKDFYSKNKVLIAKTLVALNRDIERAKSLLITVIGRYKTSTKWDDIEV</sequence>
<protein>
    <recommendedName>
        <fullName evidence="7">Regulator of microtubule dynamics protein 1</fullName>
    </recommendedName>
    <alternativeName>
        <fullName evidence="8">Protein FAM82B</fullName>
    </alternativeName>
</protein>
<keyword evidence="4" id="KW-0677">Repeat</keyword>
<dbReference type="GO" id="GO:0005739">
    <property type="term" value="C:mitochondrion"/>
    <property type="evidence" value="ECO:0007669"/>
    <property type="project" value="TreeGrafter"/>
</dbReference>
<evidence type="ECO:0000256" key="5">
    <source>
        <dbReference type="ARBA" id="ARBA00022803"/>
    </source>
</evidence>
<comment type="subunit">
    <text evidence="2">Interacts with microtubules.</text>
</comment>
<keyword evidence="6" id="KW-0206">Cytoskeleton</keyword>
<dbReference type="Gene3D" id="1.25.40.10">
    <property type="entry name" value="Tetratricopeptide repeat domain"/>
    <property type="match status" value="1"/>
</dbReference>
<dbReference type="PANTHER" id="PTHR16056:SF16">
    <property type="entry name" value="REGULATOR OF MICROTUBULE DYNAMICS PROTEIN 1"/>
    <property type="match status" value="1"/>
</dbReference>
<evidence type="ECO:0000313" key="10">
    <source>
        <dbReference type="Proteomes" id="UP000728032"/>
    </source>
</evidence>
<dbReference type="AlphaFoldDB" id="A0A7R9M0B7"/>
<dbReference type="InterPro" id="IPR049039">
    <property type="entry name" value="RMD1-3_a_helical_rpt"/>
</dbReference>
<evidence type="ECO:0000256" key="2">
    <source>
        <dbReference type="ARBA" id="ARBA00011375"/>
    </source>
</evidence>
<dbReference type="EMBL" id="CAJPVJ010004505">
    <property type="protein sequence ID" value="CAG2168674.1"/>
    <property type="molecule type" value="Genomic_DNA"/>
</dbReference>
<evidence type="ECO:0000256" key="7">
    <source>
        <dbReference type="ARBA" id="ARBA00039966"/>
    </source>
</evidence>
<dbReference type="OrthoDB" id="69711at2759"/>
<name>A0A7R9M0B7_9ACAR</name>
<evidence type="ECO:0000256" key="8">
    <source>
        <dbReference type="ARBA" id="ARBA00041958"/>
    </source>
</evidence>
<organism evidence="9">
    <name type="scientific">Oppiella nova</name>
    <dbReference type="NCBI Taxonomy" id="334625"/>
    <lineage>
        <taxon>Eukaryota</taxon>
        <taxon>Metazoa</taxon>
        <taxon>Ecdysozoa</taxon>
        <taxon>Arthropoda</taxon>
        <taxon>Chelicerata</taxon>
        <taxon>Arachnida</taxon>
        <taxon>Acari</taxon>
        <taxon>Acariformes</taxon>
        <taxon>Sarcoptiformes</taxon>
        <taxon>Oribatida</taxon>
        <taxon>Brachypylina</taxon>
        <taxon>Oppioidea</taxon>
        <taxon>Oppiidae</taxon>
        <taxon>Oppiella</taxon>
    </lineage>
</organism>
<dbReference type="GO" id="GO:0008017">
    <property type="term" value="F:microtubule binding"/>
    <property type="evidence" value="ECO:0007669"/>
    <property type="project" value="TreeGrafter"/>
</dbReference>
<dbReference type="Pfam" id="PF21033">
    <property type="entry name" value="RMD1-3"/>
    <property type="match status" value="1"/>
</dbReference>
<evidence type="ECO:0000313" key="9">
    <source>
        <dbReference type="EMBL" id="CAD7651142.1"/>
    </source>
</evidence>
<dbReference type="Proteomes" id="UP000728032">
    <property type="component" value="Unassembled WGS sequence"/>
</dbReference>
<keyword evidence="5" id="KW-0802">TPR repeat</keyword>
<dbReference type="GO" id="GO:0005876">
    <property type="term" value="C:spindle microtubule"/>
    <property type="evidence" value="ECO:0007669"/>
    <property type="project" value="TreeGrafter"/>
</dbReference>
<accession>A0A7R9M0B7</accession>
<dbReference type="GO" id="GO:0097431">
    <property type="term" value="C:mitotic spindle pole"/>
    <property type="evidence" value="ECO:0007669"/>
    <property type="project" value="TreeGrafter"/>
</dbReference>
<dbReference type="EMBL" id="OC919330">
    <property type="protein sequence ID" value="CAD7651142.1"/>
    <property type="molecule type" value="Genomic_DNA"/>
</dbReference>
<comment type="subcellular location">
    <subcellularLocation>
        <location evidence="1">Cytoplasm</location>
        <location evidence="1">Cytoskeleton</location>
    </subcellularLocation>
</comment>
<keyword evidence="10" id="KW-1185">Reference proteome</keyword>
<dbReference type="PANTHER" id="PTHR16056">
    <property type="entry name" value="REGULATOR OF MICROTUBULE DYNAMICS PROTEIN"/>
    <property type="match status" value="1"/>
</dbReference>
<keyword evidence="3" id="KW-0963">Cytoplasm</keyword>
<dbReference type="InterPro" id="IPR011990">
    <property type="entry name" value="TPR-like_helical_dom_sf"/>
</dbReference>
<proteinExistence type="predicted"/>
<evidence type="ECO:0000256" key="6">
    <source>
        <dbReference type="ARBA" id="ARBA00023212"/>
    </source>
</evidence>
<evidence type="ECO:0000256" key="4">
    <source>
        <dbReference type="ARBA" id="ARBA00022737"/>
    </source>
</evidence>